<dbReference type="Proteomes" id="UP001428817">
    <property type="component" value="Unassembled WGS sequence"/>
</dbReference>
<evidence type="ECO:0000313" key="3">
    <source>
        <dbReference type="Proteomes" id="UP001428817"/>
    </source>
</evidence>
<dbReference type="EMBL" id="BAABJP010000064">
    <property type="protein sequence ID" value="GAA5175296.1"/>
    <property type="molecule type" value="Genomic_DNA"/>
</dbReference>
<proteinExistence type="predicted"/>
<protein>
    <submittedName>
        <fullName evidence="2">Uncharacterized protein</fullName>
    </submittedName>
</protein>
<evidence type="ECO:0000313" key="2">
    <source>
        <dbReference type="EMBL" id="GAA5175296.1"/>
    </source>
</evidence>
<sequence>MPARASQCPVNQTTASSAAAYNTMPSVEPLNADSGDASSVTPPAASAPWPPTGIRMEVDSPPPAAAMVSSVVGIPESMPLSAANQARGPVIVVCVGKSSQSSTANTAPATVATPNAASMGAGARPFSTTCSGPSGTAMAIPASTPSPYTTQAGTAPSSLRTGEASAIRAACAS</sequence>
<feature type="region of interest" description="Disordered" evidence="1">
    <location>
        <begin position="141"/>
        <end position="163"/>
    </location>
</feature>
<name>A0ABP9RDZ1_9PSEU</name>
<feature type="region of interest" description="Disordered" evidence="1">
    <location>
        <begin position="1"/>
        <end position="56"/>
    </location>
</feature>
<comment type="caution">
    <text evidence="2">The sequence shown here is derived from an EMBL/GenBank/DDBJ whole genome shotgun (WGS) entry which is preliminary data.</text>
</comment>
<feature type="compositionally biased region" description="Polar residues" evidence="1">
    <location>
        <begin position="8"/>
        <end position="25"/>
    </location>
</feature>
<gene>
    <name evidence="2" type="ORF">GCM10023321_81090</name>
</gene>
<accession>A0ABP9RDZ1</accession>
<feature type="compositionally biased region" description="Low complexity" evidence="1">
    <location>
        <begin position="37"/>
        <end position="47"/>
    </location>
</feature>
<reference evidence="3" key="1">
    <citation type="journal article" date="2019" name="Int. J. Syst. Evol. Microbiol.">
        <title>The Global Catalogue of Microorganisms (GCM) 10K type strain sequencing project: providing services to taxonomists for standard genome sequencing and annotation.</title>
        <authorList>
            <consortium name="The Broad Institute Genomics Platform"/>
            <consortium name="The Broad Institute Genome Sequencing Center for Infectious Disease"/>
            <person name="Wu L."/>
            <person name="Ma J."/>
        </authorList>
    </citation>
    <scope>NUCLEOTIDE SEQUENCE [LARGE SCALE GENOMIC DNA]</scope>
    <source>
        <strain evidence="3">JCM 18303</strain>
    </source>
</reference>
<evidence type="ECO:0000256" key="1">
    <source>
        <dbReference type="SAM" id="MobiDB-lite"/>
    </source>
</evidence>
<keyword evidence="3" id="KW-1185">Reference proteome</keyword>
<organism evidence="2 3">
    <name type="scientific">Pseudonocardia eucalypti</name>
    <dbReference type="NCBI Taxonomy" id="648755"/>
    <lineage>
        <taxon>Bacteria</taxon>
        <taxon>Bacillati</taxon>
        <taxon>Actinomycetota</taxon>
        <taxon>Actinomycetes</taxon>
        <taxon>Pseudonocardiales</taxon>
        <taxon>Pseudonocardiaceae</taxon>
        <taxon>Pseudonocardia</taxon>
    </lineage>
</organism>
<feature type="compositionally biased region" description="Polar residues" evidence="1">
    <location>
        <begin position="143"/>
        <end position="160"/>
    </location>
</feature>